<sequence length="599" mass="66283">MTPSYQRILDPPPYQQNRQKARLFPSSIILLILWVAFVAALLGLLEGAVRLGPQSDVRPFLYWSIATLAGILRTVFAQAHVPVTGMYLARVAVSALQNPRSTPNSWSELFWLADREWMGPMGIIKITLQTLRCRIPRASLTFILFGTTCTTALLTPVFLTRAYQVQQITIIRNTSISAKTIHGDQIDKFPRLSIQAAAMGPWAMNTSLSDMYFTSLYTASSQLFHYTDDQPQDFFFANEVGFANATIPGLHMNGSCVSMSPNDIRAAGLAVDTMATNTSQALAQFCKSRFQGDSIDLPEVTNYVLSVGDSPLHPSFHLSLESCNNATNLGNYDDKDPFQTQNVGYFYYKYTLRQDQRPEVGLVQCLSNMTTGTAHVSGLDGTYAHFHPKTLYTSDSTQSNATLKALDPMMLTFGGMDRDNTTGYSFQDGLIFAGLGFTYVDVENGDQKVAAPSSDDIARKLWSAIVHSVAAIGVLSKDFTEPLEAIGGIPVAVLTRSWPGAMCTYVLLALWLGLIALIGGREWGYRKTFSPELDSYVAAELISRERWLLEDVPIGEAEDNQRLKTPFRALGIYKESTQAGQMVFESEKLRLKRREAGGY</sequence>
<comment type="caution">
    <text evidence="2">The sequence shown here is derived from an EMBL/GenBank/DDBJ whole genome shotgun (WGS) entry which is preliminary data.</text>
</comment>
<dbReference type="EMBL" id="JBAHYK010001601">
    <property type="protein sequence ID" value="KAL0567382.1"/>
    <property type="molecule type" value="Genomic_DNA"/>
</dbReference>
<evidence type="ECO:0000313" key="2">
    <source>
        <dbReference type="EMBL" id="KAL0567382.1"/>
    </source>
</evidence>
<dbReference type="Proteomes" id="UP001465976">
    <property type="component" value="Unassembled WGS sequence"/>
</dbReference>
<feature type="transmembrane region" description="Helical" evidence="1">
    <location>
        <begin position="60"/>
        <end position="81"/>
    </location>
</feature>
<keyword evidence="3" id="KW-1185">Reference proteome</keyword>
<proteinExistence type="predicted"/>
<keyword evidence="1" id="KW-0472">Membrane</keyword>
<evidence type="ECO:0000256" key="1">
    <source>
        <dbReference type="SAM" id="Phobius"/>
    </source>
</evidence>
<gene>
    <name evidence="2" type="ORF">V5O48_014610</name>
</gene>
<organism evidence="2 3">
    <name type="scientific">Marasmius crinis-equi</name>
    <dbReference type="NCBI Taxonomy" id="585013"/>
    <lineage>
        <taxon>Eukaryota</taxon>
        <taxon>Fungi</taxon>
        <taxon>Dikarya</taxon>
        <taxon>Basidiomycota</taxon>
        <taxon>Agaricomycotina</taxon>
        <taxon>Agaricomycetes</taxon>
        <taxon>Agaricomycetidae</taxon>
        <taxon>Agaricales</taxon>
        <taxon>Marasmiineae</taxon>
        <taxon>Marasmiaceae</taxon>
        <taxon>Marasmius</taxon>
    </lineage>
</organism>
<evidence type="ECO:0000313" key="3">
    <source>
        <dbReference type="Proteomes" id="UP001465976"/>
    </source>
</evidence>
<name>A0ABR3EX53_9AGAR</name>
<feature type="transmembrane region" description="Helical" evidence="1">
    <location>
        <begin position="498"/>
        <end position="518"/>
    </location>
</feature>
<feature type="transmembrane region" description="Helical" evidence="1">
    <location>
        <begin position="138"/>
        <end position="159"/>
    </location>
</feature>
<keyword evidence="1" id="KW-1133">Transmembrane helix</keyword>
<feature type="transmembrane region" description="Helical" evidence="1">
    <location>
        <begin position="21"/>
        <end position="45"/>
    </location>
</feature>
<accession>A0ABR3EX53</accession>
<protein>
    <submittedName>
        <fullName evidence="2">Uncharacterized protein</fullName>
    </submittedName>
</protein>
<keyword evidence="1" id="KW-0812">Transmembrane</keyword>
<reference evidence="2 3" key="1">
    <citation type="submission" date="2024-02" db="EMBL/GenBank/DDBJ databases">
        <title>A draft genome for the cacao thread blight pathogen Marasmius crinis-equi.</title>
        <authorList>
            <person name="Cohen S.P."/>
            <person name="Baruah I.K."/>
            <person name="Amoako-Attah I."/>
            <person name="Bukari Y."/>
            <person name="Meinhardt L.W."/>
            <person name="Bailey B.A."/>
        </authorList>
    </citation>
    <scope>NUCLEOTIDE SEQUENCE [LARGE SCALE GENOMIC DNA]</scope>
    <source>
        <strain evidence="2 3">GH-76</strain>
    </source>
</reference>